<dbReference type="RefSeq" id="WP_369312913.1">
    <property type="nucleotide sequence ID" value="NZ_JBEHZE010000001.1"/>
</dbReference>
<evidence type="ECO:0000313" key="2">
    <source>
        <dbReference type="EMBL" id="MEX6632977.1"/>
    </source>
</evidence>
<sequence length="368" mass="40344">MKSAIILPVLLGIMFASPPALAQRQPVCEPTAETHAVRILGEGPAGDLTDQEFPQVYGDRDFYRTLENGWVFALKRRENGWSVRLYEHAPIGNAVDLTSLTPPHGNTPNPRDIFGWHFRNAANTGPNVGDVNAPQNLRAFIISPALQGTGGFRPSTNPNTSRHAPPNPDDGIGWLNVIDYGLSGNSLKAGQQARMNYLKFDACVSWQRSTNEKTAWKDARSFDYLPEEHETFGGCGVDLSSLDLKASFLPRILGGDLDGDGAIDEVAQIQRKSDSKRGIALCRAGTHPTVIGIENGIGTDLPADLVGQIEAWHWITPNGKRPFGYTGIDLPDSDGDILILERIEKQAVTLFWKDGQLRSKELFHIVTE</sequence>
<feature type="signal peptide" evidence="1">
    <location>
        <begin position="1"/>
        <end position="22"/>
    </location>
</feature>
<keyword evidence="1" id="KW-0732">Signal</keyword>
<evidence type="ECO:0000313" key="3">
    <source>
        <dbReference type="Proteomes" id="UP001560685"/>
    </source>
</evidence>
<protein>
    <recommendedName>
        <fullName evidence="4">VCBS repeat-containing protein</fullName>
    </recommendedName>
</protein>
<dbReference type="Proteomes" id="UP001560685">
    <property type="component" value="Unassembled WGS sequence"/>
</dbReference>
<name>A0ABV3Z2H1_9PROT</name>
<evidence type="ECO:0000256" key="1">
    <source>
        <dbReference type="SAM" id="SignalP"/>
    </source>
</evidence>
<comment type="caution">
    <text evidence="2">The sequence shown here is derived from an EMBL/GenBank/DDBJ whole genome shotgun (WGS) entry which is preliminary data.</text>
</comment>
<feature type="chain" id="PRO_5047379854" description="VCBS repeat-containing protein" evidence="1">
    <location>
        <begin position="23"/>
        <end position="368"/>
    </location>
</feature>
<proteinExistence type="predicted"/>
<accession>A0ABV3Z2H1</accession>
<evidence type="ECO:0008006" key="4">
    <source>
        <dbReference type="Google" id="ProtNLM"/>
    </source>
</evidence>
<dbReference type="EMBL" id="JBEHZE010000001">
    <property type="protein sequence ID" value="MEX6632977.1"/>
    <property type="molecule type" value="Genomic_DNA"/>
</dbReference>
<gene>
    <name evidence="2" type="ORF">ABFZ84_05390</name>
</gene>
<reference evidence="2 3" key="1">
    <citation type="submission" date="2024-05" db="EMBL/GenBank/DDBJ databases">
        <title>Three bacterial strains, DH-69, EH-24, and ECK-19 isolated from coastal sediments.</title>
        <authorList>
            <person name="Ye Y.-Q."/>
            <person name="Du Z.-J."/>
        </authorList>
    </citation>
    <scope>NUCLEOTIDE SEQUENCE [LARGE SCALE GENOMIC DNA]</scope>
    <source>
        <strain evidence="2 3">ECK-19</strain>
    </source>
</reference>
<organism evidence="2 3">
    <name type="scientific">Hyphococcus lacteus</name>
    <dbReference type="NCBI Taxonomy" id="3143536"/>
    <lineage>
        <taxon>Bacteria</taxon>
        <taxon>Pseudomonadati</taxon>
        <taxon>Pseudomonadota</taxon>
        <taxon>Alphaproteobacteria</taxon>
        <taxon>Parvularculales</taxon>
        <taxon>Parvularculaceae</taxon>
        <taxon>Hyphococcus</taxon>
    </lineage>
</organism>
<keyword evidence="3" id="KW-1185">Reference proteome</keyword>